<dbReference type="PANTHER" id="PTHR11579:SF18">
    <property type="entry name" value="PROTEIN-L-ISOASPARTATE O-METHYLTRANSFERASE"/>
    <property type="match status" value="1"/>
</dbReference>
<evidence type="ECO:0000313" key="9">
    <source>
        <dbReference type="Proteomes" id="UP000232638"/>
    </source>
</evidence>
<keyword evidence="5" id="KW-0949">S-adenosyl-L-methionine</keyword>
<dbReference type="InterPro" id="IPR020598">
    <property type="entry name" value="rRNA_Ade_methylase_Trfase_N"/>
</dbReference>
<reference evidence="8 9" key="1">
    <citation type="submission" date="2017-03" db="EMBL/GenBank/DDBJ databases">
        <title>Complete genome sequence of Candidatus 'Thiodictyon syntrophicum' sp. nov. strain Cad16T, a photolithoautotroph purple sulfur bacterium isolated from an alpine meromictic lake.</title>
        <authorList>
            <person name="Luedin S.M."/>
            <person name="Pothier J.F."/>
            <person name="Danza F."/>
            <person name="Storelli N."/>
            <person name="Wittwer M."/>
            <person name="Tonolla M."/>
        </authorList>
    </citation>
    <scope>NUCLEOTIDE SEQUENCE [LARGE SCALE GENOMIC DNA]</scope>
    <source>
        <strain evidence="8 9">Cad16T</strain>
    </source>
</reference>
<evidence type="ECO:0000256" key="5">
    <source>
        <dbReference type="ARBA" id="ARBA00022691"/>
    </source>
</evidence>
<proteinExistence type="inferred from homology"/>
<keyword evidence="4 8" id="KW-0808">Transferase</keyword>
<dbReference type="SUPFAM" id="SSF53335">
    <property type="entry name" value="S-adenosyl-L-methionine-dependent methyltransferases"/>
    <property type="match status" value="1"/>
</dbReference>
<evidence type="ECO:0000256" key="2">
    <source>
        <dbReference type="ARBA" id="ARBA00013346"/>
    </source>
</evidence>
<dbReference type="SMART" id="SM00650">
    <property type="entry name" value="rADc"/>
    <property type="match status" value="1"/>
</dbReference>
<keyword evidence="9" id="KW-1185">Reference proteome</keyword>
<dbReference type="PROSITE" id="PS01131">
    <property type="entry name" value="RRNA_A_DIMETH"/>
    <property type="match status" value="1"/>
</dbReference>
<evidence type="ECO:0000256" key="1">
    <source>
        <dbReference type="ARBA" id="ARBA00005369"/>
    </source>
</evidence>
<dbReference type="CDD" id="cd02440">
    <property type="entry name" value="AdoMet_MTases"/>
    <property type="match status" value="1"/>
</dbReference>
<dbReference type="Gene3D" id="3.40.50.150">
    <property type="entry name" value="Vaccinia Virus protein VP39"/>
    <property type="match status" value="1"/>
</dbReference>
<protein>
    <recommendedName>
        <fullName evidence="2">Protein-L-isoaspartate O-methyltransferase</fullName>
    </recommendedName>
    <alternativeName>
        <fullName evidence="6">Protein L-isoaspartyl methyltransferase</fullName>
    </alternativeName>
</protein>
<dbReference type="GO" id="GO:0000179">
    <property type="term" value="F:rRNA (adenine-N6,N6-)-dimethyltransferase activity"/>
    <property type="evidence" value="ECO:0007669"/>
    <property type="project" value="InterPro"/>
</dbReference>
<dbReference type="OrthoDB" id="9810066at2"/>
<dbReference type="PANTHER" id="PTHR11579">
    <property type="entry name" value="PROTEIN-L-ISOASPARTATE O-METHYLTRANSFERASE"/>
    <property type="match status" value="1"/>
</dbReference>
<evidence type="ECO:0000256" key="6">
    <source>
        <dbReference type="ARBA" id="ARBA00030757"/>
    </source>
</evidence>
<accession>A0A2K8UH88</accession>
<dbReference type="EMBL" id="CP020370">
    <property type="protein sequence ID" value="AUB84915.1"/>
    <property type="molecule type" value="Genomic_DNA"/>
</dbReference>
<dbReference type="KEGG" id="tsy:THSYN_24300"/>
<dbReference type="AlphaFoldDB" id="A0A2K8UH88"/>
<name>A0A2K8UH88_9GAMM</name>
<dbReference type="Pfam" id="PF01135">
    <property type="entry name" value="PCMT"/>
    <property type="match status" value="1"/>
</dbReference>
<evidence type="ECO:0000256" key="3">
    <source>
        <dbReference type="ARBA" id="ARBA00022603"/>
    </source>
</evidence>
<feature type="domain" description="Ribosomal RNA adenine methylase transferase N-terminal" evidence="7">
    <location>
        <begin position="56"/>
        <end position="190"/>
    </location>
</feature>
<keyword evidence="3 8" id="KW-0489">Methyltransferase</keyword>
<evidence type="ECO:0000256" key="4">
    <source>
        <dbReference type="ARBA" id="ARBA00022679"/>
    </source>
</evidence>
<dbReference type="InterPro" id="IPR020596">
    <property type="entry name" value="rRNA_Ade_Mease_Trfase_CS"/>
</dbReference>
<evidence type="ECO:0000313" key="8">
    <source>
        <dbReference type="EMBL" id="AUB84915.1"/>
    </source>
</evidence>
<gene>
    <name evidence="8" type="ORF">THSYN_24300</name>
</gene>
<dbReference type="GO" id="GO:0005737">
    <property type="term" value="C:cytoplasm"/>
    <property type="evidence" value="ECO:0007669"/>
    <property type="project" value="TreeGrafter"/>
</dbReference>
<sequence length="210" mass="22141">MIQQQIRPWEVLDDRVLEVMGEIRREVFVPDAYRGLAYADIEVPLGEGQVMLAPKVVGRLLQSLKVQLADRVLEVGTGSGYLSACLSRLGADVVSLEADPALAAAAQERLVGAGFDRIEVRAADALAGPTAGGPFNVIAVTGSVPATALLAVLEAQLAPAGRLFCILGRPPVMEAWLITRAAGGGLRRESLFETCIPALAHCPTAPAFVF</sequence>
<comment type="similarity">
    <text evidence="1">Belongs to the methyltransferase superfamily. L-isoaspartyl/D-aspartyl protein methyltransferase family.</text>
</comment>
<dbReference type="GO" id="GO:0004719">
    <property type="term" value="F:protein-L-isoaspartate (D-aspartate) O-methyltransferase activity"/>
    <property type="evidence" value="ECO:0007669"/>
    <property type="project" value="InterPro"/>
</dbReference>
<organism evidence="8 9">
    <name type="scientific">Candidatus Thiodictyon syntrophicum</name>
    <dbReference type="NCBI Taxonomy" id="1166950"/>
    <lineage>
        <taxon>Bacteria</taxon>
        <taxon>Pseudomonadati</taxon>
        <taxon>Pseudomonadota</taxon>
        <taxon>Gammaproteobacteria</taxon>
        <taxon>Chromatiales</taxon>
        <taxon>Chromatiaceae</taxon>
        <taxon>Thiodictyon</taxon>
    </lineage>
</organism>
<dbReference type="InterPro" id="IPR000682">
    <property type="entry name" value="PCMT"/>
</dbReference>
<dbReference type="Proteomes" id="UP000232638">
    <property type="component" value="Chromosome"/>
</dbReference>
<evidence type="ECO:0000259" key="7">
    <source>
        <dbReference type="SMART" id="SM00650"/>
    </source>
</evidence>
<dbReference type="InterPro" id="IPR029063">
    <property type="entry name" value="SAM-dependent_MTases_sf"/>
</dbReference>